<dbReference type="EMBL" id="MSPP01000002">
    <property type="protein sequence ID" value="OUD09868.1"/>
    <property type="molecule type" value="Genomic_DNA"/>
</dbReference>
<dbReference type="InterPro" id="IPR050155">
    <property type="entry name" value="HAD-like_hydrolase_sf"/>
</dbReference>
<accession>A0A251X0F9</accession>
<dbReference type="PANTHER" id="PTHR43434:SF1">
    <property type="entry name" value="PHOSPHOGLYCOLATE PHOSPHATASE"/>
    <property type="match status" value="1"/>
</dbReference>
<dbReference type="GO" id="GO:0008967">
    <property type="term" value="F:phosphoglycolate phosphatase activity"/>
    <property type="evidence" value="ECO:0007669"/>
    <property type="project" value="UniProtKB-EC"/>
</dbReference>
<name>A0A251X0F9_9RHOB</name>
<dbReference type="InterPro" id="IPR036412">
    <property type="entry name" value="HAD-like_sf"/>
</dbReference>
<dbReference type="PANTHER" id="PTHR43434">
    <property type="entry name" value="PHOSPHOGLYCOLATE PHOSPHATASE"/>
    <property type="match status" value="1"/>
</dbReference>
<evidence type="ECO:0000256" key="4">
    <source>
        <dbReference type="ARBA" id="ARBA00013078"/>
    </source>
</evidence>
<dbReference type="SFLD" id="SFLDG01129">
    <property type="entry name" value="C1.5:_HAD__Beta-PGM__Phosphata"/>
    <property type="match status" value="1"/>
</dbReference>
<dbReference type="InterPro" id="IPR023198">
    <property type="entry name" value="PGP-like_dom2"/>
</dbReference>
<gene>
    <name evidence="5" type="ORF">BVC71_08580</name>
</gene>
<keyword evidence="6" id="KW-1185">Reference proteome</keyword>
<organism evidence="5 6">
    <name type="scientific">Marivivens niveibacter</name>
    <dbReference type="NCBI Taxonomy" id="1930667"/>
    <lineage>
        <taxon>Bacteria</taxon>
        <taxon>Pseudomonadati</taxon>
        <taxon>Pseudomonadota</taxon>
        <taxon>Alphaproteobacteria</taxon>
        <taxon>Rhodobacterales</taxon>
        <taxon>Paracoccaceae</taxon>
        <taxon>Marivivens group</taxon>
        <taxon>Marivivens</taxon>
    </lineage>
</organism>
<dbReference type="InterPro" id="IPR006439">
    <property type="entry name" value="HAD-SF_hydro_IA"/>
</dbReference>
<dbReference type="Gene3D" id="3.40.50.1000">
    <property type="entry name" value="HAD superfamily/HAD-like"/>
    <property type="match status" value="1"/>
</dbReference>
<dbReference type="GO" id="GO:0006281">
    <property type="term" value="P:DNA repair"/>
    <property type="evidence" value="ECO:0007669"/>
    <property type="project" value="TreeGrafter"/>
</dbReference>
<dbReference type="NCBIfam" id="TIGR01509">
    <property type="entry name" value="HAD-SF-IA-v3"/>
    <property type="match status" value="1"/>
</dbReference>
<dbReference type="RefSeq" id="WP_165767747.1">
    <property type="nucleotide sequence ID" value="NZ_MSPP01000002.1"/>
</dbReference>
<evidence type="ECO:0000313" key="6">
    <source>
        <dbReference type="Proteomes" id="UP000194664"/>
    </source>
</evidence>
<comment type="pathway">
    <text evidence="2">Organic acid metabolism; glycolate biosynthesis; glycolate from 2-phosphoglycolate: step 1/1.</text>
</comment>
<proteinExistence type="inferred from homology"/>
<sequence length="213" mass="22809">MMKPDLVIFDCDGVIVDSEGPTCEAIAANLSGYGMPLKPEGVHELFMGRTLHDIQASEEARDLNLPDNWVDEVYADMFEVLKGAPLSKGVIDLFDALENQGTAIAIASNGAIDKMKVTLGPSGLFDRLKDRMYSGHTHAPKPQAGMLIAAMEQAGARPEHTVMIDDSTAGAGAAQAAGTQFYGYSEHSPDSVLKPLGVDIIYSMAELKQKLVK</sequence>
<evidence type="ECO:0000313" key="5">
    <source>
        <dbReference type="EMBL" id="OUD09868.1"/>
    </source>
</evidence>
<comment type="caution">
    <text evidence="5">The sequence shown here is derived from an EMBL/GenBank/DDBJ whole genome shotgun (WGS) entry which is preliminary data.</text>
</comment>
<dbReference type="Proteomes" id="UP000194664">
    <property type="component" value="Unassembled WGS sequence"/>
</dbReference>
<comment type="similarity">
    <text evidence="3">Belongs to the HAD-like hydrolase superfamily. CbbY/CbbZ/Gph/YieH family.</text>
</comment>
<dbReference type="Pfam" id="PF13419">
    <property type="entry name" value="HAD_2"/>
    <property type="match status" value="1"/>
</dbReference>
<evidence type="ECO:0000256" key="1">
    <source>
        <dbReference type="ARBA" id="ARBA00000830"/>
    </source>
</evidence>
<evidence type="ECO:0000256" key="3">
    <source>
        <dbReference type="ARBA" id="ARBA00006171"/>
    </source>
</evidence>
<dbReference type="Gene3D" id="1.10.150.240">
    <property type="entry name" value="Putative phosphatase, domain 2"/>
    <property type="match status" value="1"/>
</dbReference>
<dbReference type="GO" id="GO:0005829">
    <property type="term" value="C:cytosol"/>
    <property type="evidence" value="ECO:0007669"/>
    <property type="project" value="TreeGrafter"/>
</dbReference>
<protein>
    <recommendedName>
        <fullName evidence="4">phosphoglycolate phosphatase</fullName>
        <ecNumber evidence="4">3.1.3.18</ecNumber>
    </recommendedName>
</protein>
<evidence type="ECO:0000256" key="2">
    <source>
        <dbReference type="ARBA" id="ARBA00004818"/>
    </source>
</evidence>
<dbReference type="InterPro" id="IPR041492">
    <property type="entry name" value="HAD_2"/>
</dbReference>
<dbReference type="SFLD" id="SFLDS00003">
    <property type="entry name" value="Haloacid_Dehalogenase"/>
    <property type="match status" value="1"/>
</dbReference>
<dbReference type="AlphaFoldDB" id="A0A251X0F9"/>
<dbReference type="SUPFAM" id="SSF56784">
    <property type="entry name" value="HAD-like"/>
    <property type="match status" value="1"/>
</dbReference>
<comment type="catalytic activity">
    <reaction evidence="1">
        <text>2-phosphoglycolate + H2O = glycolate + phosphate</text>
        <dbReference type="Rhea" id="RHEA:14369"/>
        <dbReference type="ChEBI" id="CHEBI:15377"/>
        <dbReference type="ChEBI" id="CHEBI:29805"/>
        <dbReference type="ChEBI" id="CHEBI:43474"/>
        <dbReference type="ChEBI" id="CHEBI:58033"/>
        <dbReference type="EC" id="3.1.3.18"/>
    </reaction>
</comment>
<dbReference type="EC" id="3.1.3.18" evidence="4"/>
<dbReference type="InterPro" id="IPR023214">
    <property type="entry name" value="HAD_sf"/>
</dbReference>
<reference evidence="5 6" key="1">
    <citation type="submission" date="2016-12" db="EMBL/GenBank/DDBJ databases">
        <title>The draft genome sequence of HSLHS2.</title>
        <authorList>
            <person name="Hu D."/>
            <person name="Wang L."/>
            <person name="Shao Z."/>
        </authorList>
    </citation>
    <scope>NUCLEOTIDE SEQUENCE [LARGE SCALE GENOMIC DNA]</scope>
    <source>
        <strain evidence="5">MCCC 1A06712</strain>
    </source>
</reference>